<feature type="transmembrane region" description="Helical" evidence="9">
    <location>
        <begin position="187"/>
        <end position="205"/>
    </location>
</feature>
<keyword evidence="5" id="KW-0630">Potassium</keyword>
<feature type="transmembrane region" description="Helical" evidence="9">
    <location>
        <begin position="443"/>
        <end position="462"/>
    </location>
</feature>
<dbReference type="NCBIfam" id="TIGR00794">
    <property type="entry name" value="kup"/>
    <property type="match status" value="1"/>
</dbReference>
<accession>A0A0C2TG03</accession>
<dbReference type="HOGENOM" id="CLU_008142_4_0_1"/>
<evidence type="ECO:0008006" key="14">
    <source>
        <dbReference type="Google" id="ProtNLM"/>
    </source>
</evidence>
<dbReference type="Proteomes" id="UP000054549">
    <property type="component" value="Unassembled WGS sequence"/>
</dbReference>
<dbReference type="InterPro" id="IPR053951">
    <property type="entry name" value="K_trans_N"/>
</dbReference>
<sequence length="720" mass="79813">MQADARQGKRTAPEVRGAALALLSFQALGIIYSDIGTSPLYTLNGIWPSSGPTPSSEDVIGGISAIIWALIILPLIKYVYITLYFGTGEGEGGTFALYQCLFPPPDEDHAVDRSLTIDYQEYKTREPIKTDTFKKRRISQALKFPLLVWCLFGTSLTMADGIFTPAVSVTSAVGGIAVAKQSVTNDIIPISIAFLVVLFLMQRFGTASISFLFAPVALLWFLALAATGIYNITFYPAIFRAFDPSRAVLLFVRTKNYDLLAGVLLALTGCEAVFANLGQFNAASIRISFTSIVFPSLVLAYLGQGARLIVDGDLVIQNVFYNSIPGPVNGAFYWIMFVLAILATFVASQALISATFSLFQQVINMKSFPSLRIICTSETHQGQVYIPVVNWTLMILTIIIVATFSNLTNLSNAYGFAVATVMISTSILLSVSMYYVKQWHWSVAALYLVVFGFFDALFWGAAFKKVPAGAWVPLMIGVILSLAMLFWTWGKSLEDAFDGANRHNILHVIQGYDGLQTQALSIISQASEYDEKTLPERKELMRISTCAIFHKFSRGPGVPHTFVGFVRQWPSLPKVVVFMSVCIVPVARVPPDERYEVRKVRALKGIYGATYYLGFRDEFKIEEEILSQYIINAELEANPDNDEEWLQEIRRLVKSTTHVVPHYHVVSKPVLAGFMTPVFSFIRSVLIEDIYRIIAAMFPETGNWMTPANEIIHVGINATI</sequence>
<dbReference type="OrthoDB" id="504708at2759"/>
<feature type="transmembrane region" description="Helical" evidence="9">
    <location>
        <begin position="468"/>
        <end position="487"/>
    </location>
</feature>
<dbReference type="InParanoid" id="A0A0C2TG03"/>
<feature type="domain" description="K+ potassium transporter C-terminal" evidence="11">
    <location>
        <begin position="545"/>
        <end position="720"/>
    </location>
</feature>
<dbReference type="AlphaFoldDB" id="A0A0C2TG03"/>
<dbReference type="GO" id="GO:0015079">
    <property type="term" value="F:potassium ion transmembrane transporter activity"/>
    <property type="evidence" value="ECO:0007669"/>
    <property type="project" value="InterPro"/>
</dbReference>
<keyword evidence="6 9" id="KW-1133">Transmembrane helix</keyword>
<organism evidence="12 13">
    <name type="scientific">Amanita muscaria (strain Koide BX008)</name>
    <dbReference type="NCBI Taxonomy" id="946122"/>
    <lineage>
        <taxon>Eukaryota</taxon>
        <taxon>Fungi</taxon>
        <taxon>Dikarya</taxon>
        <taxon>Basidiomycota</taxon>
        <taxon>Agaricomycotina</taxon>
        <taxon>Agaricomycetes</taxon>
        <taxon>Agaricomycetidae</taxon>
        <taxon>Agaricales</taxon>
        <taxon>Pluteineae</taxon>
        <taxon>Amanitaceae</taxon>
        <taxon>Amanita</taxon>
    </lineage>
</organism>
<evidence type="ECO:0000313" key="13">
    <source>
        <dbReference type="Proteomes" id="UP000054549"/>
    </source>
</evidence>
<dbReference type="GO" id="GO:0016020">
    <property type="term" value="C:membrane"/>
    <property type="evidence" value="ECO:0007669"/>
    <property type="project" value="UniProtKB-SubCell"/>
</dbReference>
<dbReference type="InterPro" id="IPR053952">
    <property type="entry name" value="K_trans_C"/>
</dbReference>
<feature type="transmembrane region" description="Helical" evidence="9">
    <location>
        <begin position="413"/>
        <end position="436"/>
    </location>
</feature>
<evidence type="ECO:0000259" key="10">
    <source>
        <dbReference type="Pfam" id="PF02705"/>
    </source>
</evidence>
<dbReference type="EMBL" id="KN818240">
    <property type="protein sequence ID" value="KIL65804.1"/>
    <property type="molecule type" value="Genomic_DNA"/>
</dbReference>
<evidence type="ECO:0000256" key="3">
    <source>
        <dbReference type="ARBA" id="ARBA00022538"/>
    </source>
</evidence>
<evidence type="ECO:0000259" key="11">
    <source>
        <dbReference type="Pfam" id="PF22776"/>
    </source>
</evidence>
<feature type="transmembrane region" description="Helical" evidence="9">
    <location>
        <begin position="217"/>
        <end position="239"/>
    </location>
</feature>
<dbReference type="PANTHER" id="PTHR30540">
    <property type="entry name" value="OSMOTIC STRESS POTASSIUM TRANSPORTER"/>
    <property type="match status" value="1"/>
</dbReference>
<keyword evidence="13" id="KW-1185">Reference proteome</keyword>
<dbReference type="PANTHER" id="PTHR30540:SF83">
    <property type="entry name" value="K+ POTASSIUM TRANSPORTER"/>
    <property type="match status" value="1"/>
</dbReference>
<feature type="transmembrane region" description="Helical" evidence="9">
    <location>
        <begin position="259"/>
        <end position="277"/>
    </location>
</feature>
<dbReference type="Pfam" id="PF02705">
    <property type="entry name" value="K_trans"/>
    <property type="match status" value="1"/>
</dbReference>
<evidence type="ECO:0000256" key="8">
    <source>
        <dbReference type="ARBA" id="ARBA00023136"/>
    </source>
</evidence>
<proteinExistence type="predicted"/>
<evidence type="ECO:0000256" key="5">
    <source>
        <dbReference type="ARBA" id="ARBA00022958"/>
    </source>
</evidence>
<keyword evidence="2" id="KW-0813">Transport</keyword>
<keyword evidence="8 9" id="KW-0472">Membrane</keyword>
<feature type="transmembrane region" description="Helical" evidence="9">
    <location>
        <begin position="59"/>
        <end position="80"/>
    </location>
</feature>
<evidence type="ECO:0000256" key="4">
    <source>
        <dbReference type="ARBA" id="ARBA00022692"/>
    </source>
</evidence>
<keyword evidence="3" id="KW-0633">Potassium transport</keyword>
<comment type="subcellular location">
    <subcellularLocation>
        <location evidence="1">Membrane</location>
        <topology evidence="1">Multi-pass membrane protein</topology>
    </subcellularLocation>
</comment>
<evidence type="ECO:0000313" key="12">
    <source>
        <dbReference type="EMBL" id="KIL65804.1"/>
    </source>
</evidence>
<evidence type="ECO:0000256" key="7">
    <source>
        <dbReference type="ARBA" id="ARBA00023065"/>
    </source>
</evidence>
<feature type="domain" description="K+ potassium transporter integral membrane" evidence="10">
    <location>
        <begin position="24"/>
        <end position="507"/>
    </location>
</feature>
<feature type="transmembrane region" description="Helical" evidence="9">
    <location>
        <begin position="144"/>
        <end position="167"/>
    </location>
</feature>
<keyword evidence="4 9" id="KW-0812">Transmembrane</keyword>
<evidence type="ECO:0000256" key="6">
    <source>
        <dbReference type="ARBA" id="ARBA00022989"/>
    </source>
</evidence>
<protein>
    <recommendedName>
        <fullName evidence="14">Potassium transporter</fullName>
    </recommendedName>
</protein>
<keyword evidence="7" id="KW-0406">Ion transport</keyword>
<evidence type="ECO:0000256" key="2">
    <source>
        <dbReference type="ARBA" id="ARBA00022448"/>
    </source>
</evidence>
<evidence type="ECO:0000256" key="9">
    <source>
        <dbReference type="SAM" id="Phobius"/>
    </source>
</evidence>
<evidence type="ECO:0000256" key="1">
    <source>
        <dbReference type="ARBA" id="ARBA00004141"/>
    </source>
</evidence>
<name>A0A0C2TG03_AMAMK</name>
<reference evidence="12 13" key="1">
    <citation type="submission" date="2014-04" db="EMBL/GenBank/DDBJ databases">
        <title>Evolutionary Origins and Diversification of the Mycorrhizal Mutualists.</title>
        <authorList>
            <consortium name="DOE Joint Genome Institute"/>
            <consortium name="Mycorrhizal Genomics Consortium"/>
            <person name="Kohler A."/>
            <person name="Kuo A."/>
            <person name="Nagy L.G."/>
            <person name="Floudas D."/>
            <person name="Copeland A."/>
            <person name="Barry K.W."/>
            <person name="Cichocki N."/>
            <person name="Veneault-Fourrey C."/>
            <person name="LaButti K."/>
            <person name="Lindquist E.A."/>
            <person name="Lipzen A."/>
            <person name="Lundell T."/>
            <person name="Morin E."/>
            <person name="Murat C."/>
            <person name="Riley R."/>
            <person name="Ohm R."/>
            <person name="Sun H."/>
            <person name="Tunlid A."/>
            <person name="Henrissat B."/>
            <person name="Grigoriev I.V."/>
            <person name="Hibbett D.S."/>
            <person name="Martin F."/>
        </authorList>
    </citation>
    <scope>NUCLEOTIDE SEQUENCE [LARGE SCALE GENOMIC DNA]</scope>
    <source>
        <strain evidence="12 13">Koide BX008</strain>
    </source>
</reference>
<feature type="transmembrane region" description="Helical" evidence="9">
    <location>
        <begin position="330"/>
        <end position="363"/>
    </location>
</feature>
<dbReference type="InterPro" id="IPR003855">
    <property type="entry name" value="K+_transporter"/>
</dbReference>
<gene>
    <name evidence="12" type="ORF">M378DRAFT_186374</name>
</gene>
<dbReference type="STRING" id="946122.A0A0C2TG03"/>
<dbReference type="Pfam" id="PF22776">
    <property type="entry name" value="K_trans_C"/>
    <property type="match status" value="1"/>
</dbReference>
<feature type="transmembrane region" description="Helical" evidence="9">
    <location>
        <begin position="384"/>
        <end position="407"/>
    </location>
</feature>
<feature type="transmembrane region" description="Helical" evidence="9">
    <location>
        <begin position="289"/>
        <end position="310"/>
    </location>
</feature>